<accession>A0ACC3A7J8</accession>
<reference evidence="1" key="1">
    <citation type="submission" date="2022-10" db="EMBL/GenBank/DDBJ databases">
        <title>Culturing micro-colonial fungi from biological soil crusts in the Mojave desert and describing Neophaeococcomyces mojavensis, and introducing the new genera and species Taxawa tesnikishii.</title>
        <authorList>
            <person name="Kurbessoian T."/>
            <person name="Stajich J.E."/>
        </authorList>
    </citation>
    <scope>NUCLEOTIDE SEQUENCE</scope>
    <source>
        <strain evidence="1">JES_112</strain>
    </source>
</reference>
<dbReference type="Proteomes" id="UP001172386">
    <property type="component" value="Unassembled WGS sequence"/>
</dbReference>
<gene>
    <name evidence="1" type="ORF">H2198_004796</name>
</gene>
<comment type="caution">
    <text evidence="1">The sequence shown here is derived from an EMBL/GenBank/DDBJ whole genome shotgun (WGS) entry which is preliminary data.</text>
</comment>
<evidence type="ECO:0000313" key="1">
    <source>
        <dbReference type="EMBL" id="KAJ9656677.1"/>
    </source>
</evidence>
<organism evidence="1 2">
    <name type="scientific">Neophaeococcomyces mojaviensis</name>
    <dbReference type="NCBI Taxonomy" id="3383035"/>
    <lineage>
        <taxon>Eukaryota</taxon>
        <taxon>Fungi</taxon>
        <taxon>Dikarya</taxon>
        <taxon>Ascomycota</taxon>
        <taxon>Pezizomycotina</taxon>
        <taxon>Eurotiomycetes</taxon>
        <taxon>Chaetothyriomycetidae</taxon>
        <taxon>Chaetothyriales</taxon>
        <taxon>Chaetothyriales incertae sedis</taxon>
        <taxon>Neophaeococcomyces</taxon>
    </lineage>
</organism>
<dbReference type="EMBL" id="JAPDRQ010000074">
    <property type="protein sequence ID" value="KAJ9656677.1"/>
    <property type="molecule type" value="Genomic_DNA"/>
</dbReference>
<sequence length="1047" mass="119551">MSRLVHLSAASKDTKRGARHYSVLKNVSFQRSILSSPVPSTQCRIDKNHSKIDIQSRQYSHSAAALRTVEPSHDEGKKGHQQGSRLDLGVFNGPVHEHKNTGFFGSRIWRLIAATRLPRAFFRDLNKVRQLAVPDKEPKQSHRIETSRVASKPSHTNPAKTSEIIGQSFVEYQGLWSLEAYLAKHGTKESTDIARLSESFSDSPGAEGMEDETQTSQDIRQMMDRPATVGVSDWISRRKELNTSDPLRSKWYNVHYLKGHGRSRRLTKRFTQHVYDQIGADADISDEALAVLLNECEVSLTQQDLTKCLDMLNWSWILLADGSLAIKRLVALAASENKESAQTVPLWVILQILQAERIDAESLHLLLYYIARHESDWTFWHGDAAMLLTVRLLRHARRSAPSCYEPITNLFLELSRTIFDGEASRVDPGKLARWCNRVLNLIAIPASIDPYRSMVSQQTSQLEIVRYIQERVPQIPLSREGYRALAKLQLMHTKTDAERDWARAKALTWPPFQKQHRMGGFINVDHPGRKSRVMKVFQRMQEAGYSRHEFDIAAQILAGWDTDSTPTIQTRTSARSIQVRRLWEPGSKYNELDSSPIIWAARVEATRTVREAWMCFCAYNDKMKEKAQSPRVYHAMFKKLLAMPKVYSERGTLPGDGRETFPDSDLPRDLVYIPEEIPSIQELYSRMLNQGVRPQGSFLADLLTQAPSLEQGLQYIRDAQISEDTKRVLTEPGSCSSALVAEVLPKLPSLILRSYVAFLASPYASIPEDWHRLRRPGNMIRGIRGHPFPGLSTAKALLVIAQTTDMSVWNAYLKALAKHTNTSNKQLRRLDLESIWTQTTNTLLYLRNTSKPDFTTFDPVMDIGYRLQTWARRNIEPAPWPVRIMKRLFIQAATGTERPDPKNWHSFCRKAEKVEVLHSVPRGDNVESMVWLLASGNAQDQVSDILDLLFWLNKNRDQITSNGRHITKHNMCAFRAYLEGWWAEELFPSEAEPVEFVSASPEQLEEARGLAQPFGWPSDETVLWYLRSRRAGFQRLLTKLKLLQDSQ</sequence>
<protein>
    <submittedName>
        <fullName evidence="1">Uncharacterized protein</fullName>
    </submittedName>
</protein>
<name>A0ACC3A7J8_9EURO</name>
<proteinExistence type="predicted"/>
<keyword evidence="2" id="KW-1185">Reference proteome</keyword>
<evidence type="ECO:0000313" key="2">
    <source>
        <dbReference type="Proteomes" id="UP001172386"/>
    </source>
</evidence>